<organism evidence="2 3">
    <name type="scientific">Pseudomonas vanderleydeniana</name>
    <dbReference type="NCBI Taxonomy" id="2745495"/>
    <lineage>
        <taxon>Bacteria</taxon>
        <taxon>Pseudomonadati</taxon>
        <taxon>Pseudomonadota</taxon>
        <taxon>Gammaproteobacteria</taxon>
        <taxon>Pseudomonadales</taxon>
        <taxon>Pseudomonadaceae</taxon>
        <taxon>Pseudomonas</taxon>
    </lineage>
</organism>
<dbReference type="EMBL" id="CP077093">
    <property type="protein sequence ID" value="QXI26397.1"/>
    <property type="molecule type" value="Genomic_DNA"/>
</dbReference>
<dbReference type="InterPro" id="IPR016181">
    <property type="entry name" value="Acyl_CoA_acyltransferase"/>
</dbReference>
<keyword evidence="3" id="KW-1185">Reference proteome</keyword>
<accession>A0A9E6TQG1</accession>
<dbReference type="AlphaFoldDB" id="A0A9E6TQG1"/>
<feature type="domain" description="N-acetyltransferase" evidence="1">
    <location>
        <begin position="101"/>
        <end position="233"/>
    </location>
</feature>
<reference evidence="2 3" key="2">
    <citation type="journal article" date="2021" name="Microorganisms">
        <title>The Ever-Expanding Pseudomonas Genus: Description of 43 New Species and Partition of the Pseudomonas putida Group.</title>
        <authorList>
            <person name="Girard L."/>
            <person name="Lood C."/>
            <person name="Hofte M."/>
            <person name="Vandamme P."/>
            <person name="Rokni-Zadeh H."/>
            <person name="van Noort V."/>
            <person name="Lavigne R."/>
            <person name="De Mot R."/>
        </authorList>
    </citation>
    <scope>NUCLEOTIDE SEQUENCE [LARGE SCALE GENOMIC DNA]</scope>
    <source>
        <strain evidence="2 3">RW8P3</strain>
    </source>
</reference>
<keyword evidence="2" id="KW-0808">Transferase</keyword>
<evidence type="ECO:0000313" key="3">
    <source>
        <dbReference type="Proteomes" id="UP000634530"/>
    </source>
</evidence>
<dbReference type="InterPro" id="IPR013653">
    <property type="entry name" value="GCN5-like_dom"/>
</dbReference>
<dbReference type="Proteomes" id="UP000634530">
    <property type="component" value="Chromosome"/>
</dbReference>
<dbReference type="EC" id="2.3.1.-" evidence="2"/>
<keyword evidence="2" id="KW-0012">Acyltransferase</keyword>
<proteinExistence type="predicted"/>
<protein>
    <submittedName>
        <fullName evidence="2">GNAT family N-acetyltransferase</fullName>
        <ecNumber evidence="2">2.3.1.-</ecNumber>
    </submittedName>
</protein>
<dbReference type="CDD" id="cd04301">
    <property type="entry name" value="NAT_SF"/>
    <property type="match status" value="1"/>
</dbReference>
<gene>
    <name evidence="2" type="ORF">HU752_020945</name>
</gene>
<dbReference type="Gene3D" id="3.40.630.30">
    <property type="match status" value="1"/>
</dbReference>
<dbReference type="InterPro" id="IPR000182">
    <property type="entry name" value="GNAT_dom"/>
</dbReference>
<evidence type="ECO:0000259" key="1">
    <source>
        <dbReference type="PROSITE" id="PS51186"/>
    </source>
</evidence>
<dbReference type="GO" id="GO:0016747">
    <property type="term" value="F:acyltransferase activity, transferring groups other than amino-acyl groups"/>
    <property type="evidence" value="ECO:0007669"/>
    <property type="project" value="InterPro"/>
</dbReference>
<dbReference type="RefSeq" id="WP_186675828.1">
    <property type="nucleotide sequence ID" value="NZ_CP077093.1"/>
</dbReference>
<dbReference type="SUPFAM" id="SSF55729">
    <property type="entry name" value="Acyl-CoA N-acyltransferases (Nat)"/>
    <property type="match status" value="1"/>
</dbReference>
<evidence type="ECO:0000313" key="2">
    <source>
        <dbReference type="EMBL" id="QXI26397.1"/>
    </source>
</evidence>
<dbReference type="Pfam" id="PF08445">
    <property type="entry name" value="FR47"/>
    <property type="match status" value="1"/>
</dbReference>
<dbReference type="PROSITE" id="PS51186">
    <property type="entry name" value="GNAT"/>
    <property type="match status" value="1"/>
</dbReference>
<sequence length="233" mass="25687">MRDHFARLDNPVWHALSKTQRTLGSANHGACRYLAEVAPFAATATPKPEAFLALQALLGQDDHVIVQSLSPLAVGAGLLAVQLGAVQQMIALEAPPDDPVDGLVHLGRSDTEDMLRLAQQTRPGPFARRTQEMGRYIGIRDQGKLIAMAGERMRLEGFVEISAVCVDDGYRGRGLAGRLVNVLRREILLRGDIPFLHVLDDNAPALALYRRLGFENRQAFLLYRLDRCDVLSQ</sequence>
<name>A0A9E6TQG1_9PSED</name>
<dbReference type="KEGG" id="pvw:HU752_020945"/>
<reference evidence="2 3" key="1">
    <citation type="journal article" date="2020" name="Microorganisms">
        <title>Reliable Identification of Environmental Pseudomonas Isolates Using the rpoD Gene.</title>
        <authorList>
            <consortium name="The Broad Institute Genome Sequencing Platform"/>
            <person name="Girard L."/>
            <person name="Lood C."/>
            <person name="Rokni-Zadeh H."/>
            <person name="van Noort V."/>
            <person name="Lavigne R."/>
            <person name="De Mot R."/>
        </authorList>
    </citation>
    <scope>NUCLEOTIDE SEQUENCE [LARGE SCALE GENOMIC DNA]</scope>
    <source>
        <strain evidence="2 3">RW8P3</strain>
    </source>
</reference>